<dbReference type="SUPFAM" id="SSF51735">
    <property type="entry name" value="NAD(P)-binding Rossmann-fold domains"/>
    <property type="match status" value="1"/>
</dbReference>
<proteinExistence type="predicted"/>
<keyword evidence="3" id="KW-1185">Reference proteome</keyword>
<evidence type="ECO:0000259" key="1">
    <source>
        <dbReference type="Pfam" id="PF01370"/>
    </source>
</evidence>
<dbReference type="PANTHER" id="PTHR43245">
    <property type="entry name" value="BIFUNCTIONAL POLYMYXIN RESISTANCE PROTEIN ARNA"/>
    <property type="match status" value="1"/>
</dbReference>
<sequence length="300" mass="32095">MSMPHSIVSGGTGLVGRFIVEALLTAGHRVTIMGRNVPLDGFFSERVAFAPLRLEPASISTALFEGADFFVHAAFDHAPGKYRGGEGDDAEGFRRRNLDASLALFRAARAAGVSRTVFLSTRAVYGPRAPGVMLDETETCLPDTLYGEVKLAAEEALSALCDDRFQGVSLRVTGVYGPAGIGRRHKWAGLFEDYLAGREITPRAATEVHGEDVGSAVRLMLEAPVTALAQGLFNVSDLVLDRRDLLALVARETGCGNALPEAADRSAVNAMHTERLRALGWNPGGEALLERTVSKLLNGY</sequence>
<reference evidence="2 3" key="1">
    <citation type="submission" date="2023-10" db="EMBL/GenBank/DDBJ databases">
        <authorList>
            <person name="Venkata Ramana C."/>
            <person name="Sasikala C."/>
            <person name="Dhurka M."/>
        </authorList>
    </citation>
    <scope>NUCLEOTIDE SEQUENCE [LARGE SCALE GENOMIC DNA]</scope>
    <source>
        <strain evidence="2 3">KCTC 32151</strain>
    </source>
</reference>
<dbReference type="Gene3D" id="3.40.50.720">
    <property type="entry name" value="NAD(P)-binding Rossmann-like Domain"/>
    <property type="match status" value="1"/>
</dbReference>
<dbReference type="InterPro" id="IPR050177">
    <property type="entry name" value="Lipid_A_modif_metabolic_enz"/>
</dbReference>
<dbReference type="CDD" id="cd08946">
    <property type="entry name" value="SDR_e"/>
    <property type="match status" value="1"/>
</dbReference>
<feature type="domain" description="NAD-dependent epimerase/dehydratase" evidence="1">
    <location>
        <begin position="7"/>
        <end position="235"/>
    </location>
</feature>
<dbReference type="InterPro" id="IPR001509">
    <property type="entry name" value="Epimerase_deHydtase"/>
</dbReference>
<protein>
    <submittedName>
        <fullName evidence="2">NAD(P)-dependent oxidoreductase</fullName>
    </submittedName>
</protein>
<organism evidence="2 3">
    <name type="scientific">Nitratireductor aquimarinus</name>
    <dbReference type="NCBI Taxonomy" id="889300"/>
    <lineage>
        <taxon>Bacteria</taxon>
        <taxon>Pseudomonadati</taxon>
        <taxon>Pseudomonadota</taxon>
        <taxon>Alphaproteobacteria</taxon>
        <taxon>Hyphomicrobiales</taxon>
        <taxon>Phyllobacteriaceae</taxon>
        <taxon>Nitratireductor</taxon>
    </lineage>
</organism>
<evidence type="ECO:0000313" key="3">
    <source>
        <dbReference type="Proteomes" id="UP001185659"/>
    </source>
</evidence>
<dbReference type="Proteomes" id="UP001185659">
    <property type="component" value="Unassembled WGS sequence"/>
</dbReference>
<gene>
    <name evidence="2" type="ORF">R2G56_02480</name>
</gene>
<dbReference type="Pfam" id="PF01370">
    <property type="entry name" value="Epimerase"/>
    <property type="match status" value="1"/>
</dbReference>
<evidence type="ECO:0000313" key="2">
    <source>
        <dbReference type="EMBL" id="MDV6225141.1"/>
    </source>
</evidence>
<dbReference type="InterPro" id="IPR036291">
    <property type="entry name" value="NAD(P)-bd_dom_sf"/>
</dbReference>
<dbReference type="EMBL" id="JAWLIP010000001">
    <property type="protein sequence ID" value="MDV6225141.1"/>
    <property type="molecule type" value="Genomic_DNA"/>
</dbReference>
<name>A0ABU4AGA7_9HYPH</name>
<comment type="caution">
    <text evidence="2">The sequence shown here is derived from an EMBL/GenBank/DDBJ whole genome shotgun (WGS) entry which is preliminary data.</text>
</comment>
<accession>A0ABU4AGA7</accession>